<proteinExistence type="predicted"/>
<dbReference type="InterPro" id="IPR018957">
    <property type="entry name" value="Znf_C3HC4_RING-type"/>
</dbReference>
<keyword evidence="3" id="KW-0862">Zinc</keyword>
<accession>A0AAV1GKE1</accession>
<dbReference type="Gene3D" id="3.30.40.10">
    <property type="entry name" value="Zinc/RING finger domain, C3HC4 (zinc finger)"/>
    <property type="match status" value="1"/>
</dbReference>
<dbReference type="GO" id="GO:0016874">
    <property type="term" value="F:ligase activity"/>
    <property type="evidence" value="ECO:0007669"/>
    <property type="project" value="UniProtKB-KW"/>
</dbReference>
<organism evidence="6 7">
    <name type="scientific">Xyrichtys novacula</name>
    <name type="common">Pearly razorfish</name>
    <name type="synonym">Hemipteronotus novacula</name>
    <dbReference type="NCBI Taxonomy" id="13765"/>
    <lineage>
        <taxon>Eukaryota</taxon>
        <taxon>Metazoa</taxon>
        <taxon>Chordata</taxon>
        <taxon>Craniata</taxon>
        <taxon>Vertebrata</taxon>
        <taxon>Euteleostomi</taxon>
        <taxon>Actinopterygii</taxon>
        <taxon>Neopterygii</taxon>
        <taxon>Teleostei</taxon>
        <taxon>Neoteleostei</taxon>
        <taxon>Acanthomorphata</taxon>
        <taxon>Eupercaria</taxon>
        <taxon>Labriformes</taxon>
        <taxon>Labridae</taxon>
        <taxon>Xyrichtys</taxon>
    </lineage>
</organism>
<keyword evidence="6" id="KW-0436">Ligase</keyword>
<name>A0AAV1GKE1_XYRNO</name>
<dbReference type="PANTHER" id="PTHR25465">
    <property type="entry name" value="B-BOX DOMAIN CONTAINING"/>
    <property type="match status" value="1"/>
</dbReference>
<evidence type="ECO:0000259" key="5">
    <source>
        <dbReference type="PROSITE" id="PS50089"/>
    </source>
</evidence>
<dbReference type="GO" id="GO:0008270">
    <property type="term" value="F:zinc ion binding"/>
    <property type="evidence" value="ECO:0007669"/>
    <property type="project" value="UniProtKB-KW"/>
</dbReference>
<evidence type="ECO:0000313" key="6">
    <source>
        <dbReference type="EMBL" id="CAJ1072923.1"/>
    </source>
</evidence>
<protein>
    <submittedName>
        <fullName evidence="6">E3 ubiquitin/ISG15 ligase TRIM25-like isoform X2</fullName>
    </submittedName>
</protein>
<dbReference type="Proteomes" id="UP001178508">
    <property type="component" value="Chromosome 14"/>
</dbReference>
<dbReference type="Pfam" id="PF00097">
    <property type="entry name" value="zf-C3HC4"/>
    <property type="match status" value="1"/>
</dbReference>
<evidence type="ECO:0000256" key="3">
    <source>
        <dbReference type="ARBA" id="ARBA00022833"/>
    </source>
</evidence>
<dbReference type="PROSITE" id="PS00518">
    <property type="entry name" value="ZF_RING_1"/>
    <property type="match status" value="1"/>
</dbReference>
<dbReference type="AlphaFoldDB" id="A0AAV1GKE1"/>
<dbReference type="EMBL" id="OY660877">
    <property type="protein sequence ID" value="CAJ1072923.1"/>
    <property type="molecule type" value="Genomic_DNA"/>
</dbReference>
<reference evidence="6" key="1">
    <citation type="submission" date="2023-08" db="EMBL/GenBank/DDBJ databases">
        <authorList>
            <person name="Alioto T."/>
            <person name="Alioto T."/>
            <person name="Gomez Garrido J."/>
        </authorList>
    </citation>
    <scope>NUCLEOTIDE SEQUENCE</scope>
</reference>
<keyword evidence="7" id="KW-1185">Reference proteome</keyword>
<feature type="domain" description="RING-type" evidence="5">
    <location>
        <begin position="11"/>
        <end position="54"/>
    </location>
</feature>
<dbReference type="SMART" id="SM00184">
    <property type="entry name" value="RING"/>
    <property type="match status" value="1"/>
</dbReference>
<dbReference type="PROSITE" id="PS50089">
    <property type="entry name" value="ZF_RING_2"/>
    <property type="match status" value="1"/>
</dbReference>
<evidence type="ECO:0000313" key="7">
    <source>
        <dbReference type="Proteomes" id="UP001178508"/>
    </source>
</evidence>
<dbReference type="InterPro" id="IPR001841">
    <property type="entry name" value="Znf_RING"/>
</dbReference>
<dbReference type="InterPro" id="IPR013083">
    <property type="entry name" value="Znf_RING/FYVE/PHD"/>
</dbReference>
<keyword evidence="2 4" id="KW-0863">Zinc-finger</keyword>
<gene>
    <name evidence="6" type="ORF">XNOV1_A017292</name>
</gene>
<dbReference type="SUPFAM" id="SSF57850">
    <property type="entry name" value="RING/U-box"/>
    <property type="match status" value="1"/>
</dbReference>
<evidence type="ECO:0000256" key="2">
    <source>
        <dbReference type="ARBA" id="ARBA00022771"/>
    </source>
</evidence>
<keyword evidence="1" id="KW-0479">Metal-binding</keyword>
<evidence type="ECO:0000256" key="1">
    <source>
        <dbReference type="ARBA" id="ARBA00022723"/>
    </source>
</evidence>
<sequence length="166" mass="17756">MAQKGNQRVSCSICHGPPKDPVTKSCGHSYCTICIKSHWDRKDKKGTYSCPQCEKTIRPRPDLKKINRLAKPAVKKIQTEATEDVDSDVGGGVDCDAVGDVDCDVAGDVDCDVGGDVDCDVGGDVDCDAVGDVDCDVGGNVDSEHNEGCMSRLIEMFSCCFDNKSE</sequence>
<dbReference type="PANTHER" id="PTHR25465:SF14">
    <property type="entry name" value="E3 UBIQUITIN-PROTEIN LIGASE TRIM65"/>
    <property type="match status" value="1"/>
</dbReference>
<dbReference type="InterPro" id="IPR051051">
    <property type="entry name" value="E3_ubiq-ligase_TRIM/RNF"/>
</dbReference>
<evidence type="ECO:0000256" key="4">
    <source>
        <dbReference type="PROSITE-ProRule" id="PRU00175"/>
    </source>
</evidence>
<dbReference type="InterPro" id="IPR017907">
    <property type="entry name" value="Znf_RING_CS"/>
</dbReference>